<accession>A0A0E9XBM8</accession>
<protein>
    <submittedName>
        <fullName evidence="1">Uncharacterized protein</fullName>
    </submittedName>
</protein>
<name>A0A0E9XBM8_ANGAN</name>
<sequence length="25" mass="2976">MNCSVPSFTMMWCSPRRTSKLLGRW</sequence>
<reference evidence="1" key="1">
    <citation type="submission" date="2014-11" db="EMBL/GenBank/DDBJ databases">
        <authorList>
            <person name="Amaro Gonzalez C."/>
        </authorList>
    </citation>
    <scope>NUCLEOTIDE SEQUENCE</scope>
</reference>
<organism evidence="1">
    <name type="scientific">Anguilla anguilla</name>
    <name type="common">European freshwater eel</name>
    <name type="synonym">Muraena anguilla</name>
    <dbReference type="NCBI Taxonomy" id="7936"/>
    <lineage>
        <taxon>Eukaryota</taxon>
        <taxon>Metazoa</taxon>
        <taxon>Chordata</taxon>
        <taxon>Craniata</taxon>
        <taxon>Vertebrata</taxon>
        <taxon>Euteleostomi</taxon>
        <taxon>Actinopterygii</taxon>
        <taxon>Neopterygii</taxon>
        <taxon>Teleostei</taxon>
        <taxon>Anguilliformes</taxon>
        <taxon>Anguillidae</taxon>
        <taxon>Anguilla</taxon>
    </lineage>
</organism>
<dbReference type="AlphaFoldDB" id="A0A0E9XBM8"/>
<dbReference type="EMBL" id="GBXM01008528">
    <property type="protein sequence ID" value="JAI00050.1"/>
    <property type="molecule type" value="Transcribed_RNA"/>
</dbReference>
<proteinExistence type="predicted"/>
<reference evidence="1" key="2">
    <citation type="journal article" date="2015" name="Fish Shellfish Immunol.">
        <title>Early steps in the European eel (Anguilla anguilla)-Vibrio vulnificus interaction in the gills: Role of the RtxA13 toxin.</title>
        <authorList>
            <person name="Callol A."/>
            <person name="Pajuelo D."/>
            <person name="Ebbesson L."/>
            <person name="Teles M."/>
            <person name="MacKenzie S."/>
            <person name="Amaro C."/>
        </authorList>
    </citation>
    <scope>NUCLEOTIDE SEQUENCE</scope>
</reference>
<evidence type="ECO:0000313" key="1">
    <source>
        <dbReference type="EMBL" id="JAI00050.1"/>
    </source>
</evidence>